<proteinExistence type="predicted"/>
<dbReference type="PANTHER" id="PTHR10872:SF3">
    <property type="entry name" value="SH2B ADAPTER PROTEIN 1"/>
    <property type="match status" value="1"/>
</dbReference>
<feature type="compositionally biased region" description="Gly residues" evidence="2">
    <location>
        <begin position="281"/>
        <end position="300"/>
    </location>
</feature>
<keyword evidence="3" id="KW-1133">Transmembrane helix</keyword>
<evidence type="ECO:0000256" key="2">
    <source>
        <dbReference type="SAM" id="MobiDB-lite"/>
    </source>
</evidence>
<evidence type="ECO:0000313" key="6">
    <source>
        <dbReference type="Proteomes" id="UP000694541"/>
    </source>
</evidence>
<reference evidence="5" key="2">
    <citation type="submission" date="2025-09" db="UniProtKB">
        <authorList>
            <consortium name="Ensembl"/>
        </authorList>
    </citation>
    <scope>IDENTIFICATION</scope>
</reference>
<dbReference type="Ensembl" id="ENSANIT00000024977.1">
    <property type="protein sequence ID" value="ENSANIP00000024169.1"/>
    <property type="gene ID" value="ENSANIG00000016367.1"/>
</dbReference>
<dbReference type="PANTHER" id="PTHR10872">
    <property type="entry name" value="SH2B ADAPTER PROTEIN"/>
    <property type="match status" value="1"/>
</dbReference>
<accession>A0A8B9S1C3</accession>
<evidence type="ECO:0000259" key="4">
    <source>
        <dbReference type="Pfam" id="PF08916"/>
    </source>
</evidence>
<sequence length="538" mass="55960">MNGNAGGADAGTAETAPPPVTPPGWRDFCESHARAAARDFARRYLTFVNAHPQFGGAGAETAFSRRFARHFVEHFEAEIGRAASGGADSSPPPTRCPIVPFTGAHPPAPPPPPRDPSETGSESSAAASPSEPFFPLPASSRNSEEIPGGGGGGGGTPPPPMSFPGGVDSSPPPPKSKLRKRFSLRSVGRSVRGILQWRGSGGGSEISSPPSAPPRQSPLPANTNSNSSGGADPPLAAVSPPHDRWSHRFERLRLGRPPGPPKREGLLNFMVADDGAAGGGTPAVIWGGGTTPTTPGGGTPRGRWQRCRLVLRKSGEGAGLELYVPPKVGFFGGNLMGFWGWGGGFFIIFGGLIRFFDPPQATKARLSVPCSAVTAVRATTALEMPDKENTFVLKVTVSGGATRARGCRGGGAGRAADPPLLCFYVSPPKNKDGERVGVRAGSGRPPAGEGLAGRHPGVHQPGVSPPPQKNTFWDPPQIFCTPSLISNLSQTFLGFISLVLGLVLLLCLHPRRSFLSATAFFLAAFRFFSPVLLSRGGP</sequence>
<protein>
    <submittedName>
        <fullName evidence="5">SH2B adaptor protein 1</fullName>
    </submittedName>
</protein>
<feature type="transmembrane region" description="Helical" evidence="3">
    <location>
        <begin position="514"/>
        <end position="533"/>
    </location>
</feature>
<evidence type="ECO:0000256" key="3">
    <source>
        <dbReference type="SAM" id="Phobius"/>
    </source>
</evidence>
<evidence type="ECO:0000313" key="5">
    <source>
        <dbReference type="Ensembl" id="ENSANIP00000024169.1"/>
    </source>
</evidence>
<dbReference type="GO" id="GO:0035556">
    <property type="term" value="P:intracellular signal transduction"/>
    <property type="evidence" value="ECO:0007669"/>
    <property type="project" value="TreeGrafter"/>
</dbReference>
<dbReference type="Pfam" id="PF08916">
    <property type="entry name" value="Phe_ZIP"/>
    <property type="match status" value="1"/>
</dbReference>
<keyword evidence="1" id="KW-0597">Phosphoprotein</keyword>
<feature type="domain" description="Phenylalanine zipper" evidence="4">
    <location>
        <begin position="24"/>
        <end position="79"/>
    </location>
</feature>
<feature type="compositionally biased region" description="Low complexity" evidence="2">
    <location>
        <begin position="121"/>
        <end position="140"/>
    </location>
</feature>
<dbReference type="Gene3D" id="6.10.140.110">
    <property type="match status" value="1"/>
</dbReference>
<organism evidence="5 6">
    <name type="scientific">Accipiter nisus</name>
    <name type="common">Eurasian sparrowhawk</name>
    <dbReference type="NCBI Taxonomy" id="211598"/>
    <lineage>
        <taxon>Eukaryota</taxon>
        <taxon>Metazoa</taxon>
        <taxon>Chordata</taxon>
        <taxon>Craniata</taxon>
        <taxon>Vertebrata</taxon>
        <taxon>Euteleostomi</taxon>
        <taxon>Archelosauria</taxon>
        <taxon>Archosauria</taxon>
        <taxon>Dinosauria</taxon>
        <taxon>Saurischia</taxon>
        <taxon>Theropoda</taxon>
        <taxon>Coelurosauria</taxon>
        <taxon>Aves</taxon>
        <taxon>Neognathae</taxon>
        <taxon>Neoaves</taxon>
        <taxon>Telluraves</taxon>
        <taxon>Accipitrimorphae</taxon>
        <taxon>Accipitriformes</taxon>
        <taxon>Accipitridae</taxon>
        <taxon>Accipitrinae</taxon>
        <taxon>Accipiter</taxon>
    </lineage>
</organism>
<keyword evidence="3" id="KW-0812">Transmembrane</keyword>
<dbReference type="AlphaFoldDB" id="A0A8B9S1C3"/>
<dbReference type="GO" id="GO:0005068">
    <property type="term" value="F:transmembrane receptor protein tyrosine kinase adaptor activity"/>
    <property type="evidence" value="ECO:0007669"/>
    <property type="project" value="TreeGrafter"/>
</dbReference>
<reference evidence="5" key="1">
    <citation type="submission" date="2025-08" db="UniProtKB">
        <authorList>
            <consortium name="Ensembl"/>
        </authorList>
    </citation>
    <scope>IDENTIFICATION</scope>
</reference>
<dbReference type="Gene3D" id="2.30.29.30">
    <property type="entry name" value="Pleckstrin-homology domain (PH domain)/Phosphotyrosine-binding domain (PTB)"/>
    <property type="match status" value="2"/>
</dbReference>
<keyword evidence="3" id="KW-0472">Membrane</keyword>
<dbReference type="Proteomes" id="UP000694541">
    <property type="component" value="Unplaced"/>
</dbReference>
<dbReference type="InterPro" id="IPR015012">
    <property type="entry name" value="Phe_ZIP"/>
</dbReference>
<dbReference type="GO" id="GO:0005886">
    <property type="term" value="C:plasma membrane"/>
    <property type="evidence" value="ECO:0007669"/>
    <property type="project" value="TreeGrafter"/>
</dbReference>
<feature type="region of interest" description="Disordered" evidence="2">
    <location>
        <begin position="281"/>
        <end position="302"/>
    </location>
</feature>
<dbReference type="SUPFAM" id="SSF50729">
    <property type="entry name" value="PH domain-like"/>
    <property type="match status" value="1"/>
</dbReference>
<dbReference type="InterPro" id="IPR030523">
    <property type="entry name" value="SH2B"/>
</dbReference>
<name>A0A8B9S1C3_9AVES</name>
<feature type="transmembrane region" description="Helical" evidence="3">
    <location>
        <begin position="488"/>
        <end position="507"/>
    </location>
</feature>
<feature type="region of interest" description="Disordered" evidence="2">
    <location>
        <begin position="82"/>
        <end position="242"/>
    </location>
</feature>
<evidence type="ECO:0000256" key="1">
    <source>
        <dbReference type="ARBA" id="ARBA00022553"/>
    </source>
</evidence>
<dbReference type="InterPro" id="IPR036290">
    <property type="entry name" value="Phe_ZIP_sf"/>
</dbReference>
<keyword evidence="6" id="KW-1185">Reference proteome</keyword>
<dbReference type="SUPFAM" id="SSF109805">
    <property type="entry name" value="Phenylalanine zipper"/>
    <property type="match status" value="1"/>
</dbReference>
<dbReference type="InterPro" id="IPR011993">
    <property type="entry name" value="PH-like_dom_sf"/>
</dbReference>
<feature type="region of interest" description="Disordered" evidence="2">
    <location>
        <begin position="433"/>
        <end position="456"/>
    </location>
</feature>
<feature type="region of interest" description="Disordered" evidence="2">
    <location>
        <begin position="1"/>
        <end position="26"/>
    </location>
</feature>